<dbReference type="AlphaFoldDB" id="B8GGN9"/>
<name>B8GGN9_METPE</name>
<evidence type="ECO:0000313" key="3">
    <source>
        <dbReference type="Proteomes" id="UP000002457"/>
    </source>
</evidence>
<dbReference type="HOGENOM" id="CLU_026719_2_1_2"/>
<dbReference type="InterPro" id="IPR002937">
    <property type="entry name" value="Amino_oxidase"/>
</dbReference>
<dbReference type="Gene3D" id="3.50.50.60">
    <property type="entry name" value="FAD/NAD(P)-binding domain"/>
    <property type="match status" value="1"/>
</dbReference>
<keyword evidence="3" id="KW-1185">Reference proteome</keyword>
<protein>
    <submittedName>
        <fullName evidence="2">Amine oxidase</fullName>
    </submittedName>
</protein>
<dbReference type="GO" id="GO:0050660">
    <property type="term" value="F:flavin adenine dinucleotide binding"/>
    <property type="evidence" value="ECO:0007669"/>
    <property type="project" value="TreeGrafter"/>
</dbReference>
<dbReference type="STRING" id="521011.Mpal_0942"/>
<dbReference type="InterPro" id="IPR036188">
    <property type="entry name" value="FAD/NAD-bd_sf"/>
</dbReference>
<evidence type="ECO:0000259" key="1">
    <source>
        <dbReference type="Pfam" id="PF01593"/>
    </source>
</evidence>
<dbReference type="GO" id="GO:0008767">
    <property type="term" value="F:UDP-galactopyranose mutase activity"/>
    <property type="evidence" value="ECO:0007669"/>
    <property type="project" value="TreeGrafter"/>
</dbReference>
<feature type="domain" description="Amine oxidase" evidence="1">
    <location>
        <begin position="23"/>
        <end position="377"/>
    </location>
</feature>
<reference evidence="2 3" key="1">
    <citation type="journal article" date="2015" name="Genome Announc.">
        <title>Complete Genome Sequence of Methanosphaerula palustris E1-9CT, a Hydrogenotrophic Methanogen Isolated from a Minerotrophic Fen Peatland.</title>
        <authorList>
            <person name="Cadillo-Quiroz H."/>
            <person name="Browne P."/>
            <person name="Kyrpides N."/>
            <person name="Woyke T."/>
            <person name="Goodwin L."/>
            <person name="Detter C."/>
            <person name="Yavitt J.B."/>
            <person name="Zinder S.H."/>
        </authorList>
    </citation>
    <scope>NUCLEOTIDE SEQUENCE [LARGE SCALE GENOMIC DNA]</scope>
    <source>
        <strain evidence="3">ATCC BAA-1556 / DSM 19958 / E1-9c</strain>
    </source>
</reference>
<sequence precursor="true">MVNHINRALQPLIVKTAILGGGLTGVTLARLLAAEGQSVVVLEKEDRIGGLCRSVTAEGFTFDRGGSHIIFSRDQQVLELMHAILGQNRSVRHRSTKIFYKGKYLKYPFENGLADLPKEDLYYCISEFIRTLIASEKGEVPPPATFKDWILATFGQGIADCYMIPYNEKIWKYPVDRMSCHWVDGRIPRPPVDDIIRSAIGIETEGYTHQAIFSYPTAGGIEALVTAMAEPIRDRIRTGFTVRSIRRNDNGWEISDGEEVIRADRLIATIPLQVLLPCLADVPPAVQQACDRLQYNSVCCVNIGVKGAVPDHSWAYIPDPAVGRFNRISFPSNYSSEVAPPGCSSVLAEITYRNGDEVAGMSDQQMIEHVVGSLDTMGVIRADQVIFTGVEREQYAYVIYDLEYTAHIATIREFCSRAGIELVGRFAEFEYLNMDGCIRHVLDLLEKHP</sequence>
<dbReference type="eggNOG" id="arCOG01522">
    <property type="taxonomic scope" value="Archaea"/>
</dbReference>
<dbReference type="SUPFAM" id="SSF51905">
    <property type="entry name" value="FAD/NAD(P)-binding domain"/>
    <property type="match status" value="1"/>
</dbReference>
<dbReference type="GeneID" id="7272435"/>
<dbReference type="RefSeq" id="WP_012617613.1">
    <property type="nucleotide sequence ID" value="NC_011832.1"/>
</dbReference>
<dbReference type="PANTHER" id="PTHR21197">
    <property type="entry name" value="UDP-GALACTOPYRANOSE MUTASE"/>
    <property type="match status" value="1"/>
</dbReference>
<dbReference type="KEGG" id="mpl:Mpal_0942"/>
<accession>B8GGN9</accession>
<dbReference type="Pfam" id="PF01593">
    <property type="entry name" value="Amino_oxidase"/>
    <property type="match status" value="1"/>
</dbReference>
<dbReference type="GO" id="GO:0016491">
    <property type="term" value="F:oxidoreductase activity"/>
    <property type="evidence" value="ECO:0007669"/>
    <property type="project" value="InterPro"/>
</dbReference>
<dbReference type="GO" id="GO:0005829">
    <property type="term" value="C:cytosol"/>
    <property type="evidence" value="ECO:0007669"/>
    <property type="project" value="TreeGrafter"/>
</dbReference>
<gene>
    <name evidence="2" type="ordered locus">Mpal_0942</name>
</gene>
<dbReference type="Proteomes" id="UP000002457">
    <property type="component" value="Chromosome"/>
</dbReference>
<evidence type="ECO:0000313" key="2">
    <source>
        <dbReference type="EMBL" id="ACL16294.1"/>
    </source>
</evidence>
<proteinExistence type="predicted"/>
<dbReference type="OrthoDB" id="11867at2157"/>
<organism evidence="2 3">
    <name type="scientific">Methanosphaerula palustris (strain ATCC BAA-1556 / DSM 19958 / E1-9c)</name>
    <dbReference type="NCBI Taxonomy" id="521011"/>
    <lineage>
        <taxon>Archaea</taxon>
        <taxon>Methanobacteriati</taxon>
        <taxon>Methanobacteriota</taxon>
        <taxon>Stenosarchaea group</taxon>
        <taxon>Methanomicrobia</taxon>
        <taxon>Methanomicrobiales</taxon>
        <taxon>Methanoregulaceae</taxon>
        <taxon>Methanosphaerula</taxon>
    </lineage>
</organism>
<dbReference type="EMBL" id="CP001338">
    <property type="protein sequence ID" value="ACL16294.1"/>
    <property type="molecule type" value="Genomic_DNA"/>
</dbReference>
<dbReference type="PANTHER" id="PTHR21197:SF0">
    <property type="entry name" value="UDP-GALACTOPYRANOSE MUTASE"/>
    <property type="match status" value="1"/>
</dbReference>